<accession>A0A4Z0MLR7</accession>
<feature type="signal peptide" evidence="10">
    <location>
        <begin position="1"/>
        <end position="18"/>
    </location>
</feature>
<dbReference type="GO" id="GO:0031992">
    <property type="term" value="F:energy transducer activity"/>
    <property type="evidence" value="ECO:0007669"/>
    <property type="project" value="TreeGrafter"/>
</dbReference>
<keyword evidence="3" id="KW-0813">Transport</keyword>
<evidence type="ECO:0000256" key="3">
    <source>
        <dbReference type="ARBA" id="ARBA00022448"/>
    </source>
</evidence>
<evidence type="ECO:0000256" key="6">
    <source>
        <dbReference type="ARBA" id="ARBA00022692"/>
    </source>
</evidence>
<evidence type="ECO:0000256" key="7">
    <source>
        <dbReference type="ARBA" id="ARBA00022927"/>
    </source>
</evidence>
<evidence type="ECO:0000256" key="5">
    <source>
        <dbReference type="ARBA" id="ARBA00022519"/>
    </source>
</evidence>
<proteinExistence type="inferred from homology"/>
<dbReference type="AlphaFoldDB" id="A0A4Z0MLR7"/>
<comment type="similarity">
    <text evidence="2">Belongs to the TonB family.</text>
</comment>
<comment type="caution">
    <text evidence="12">The sequence shown here is derived from an EMBL/GenBank/DDBJ whole genome shotgun (WGS) entry which is preliminary data.</text>
</comment>
<keyword evidence="7" id="KW-0653">Protein transport</keyword>
<keyword evidence="10" id="KW-0732">Signal</keyword>
<reference evidence="12 13" key="1">
    <citation type="submission" date="2019-04" db="EMBL/GenBank/DDBJ databases">
        <authorList>
            <person name="Feng G."/>
            <person name="Zhang J."/>
            <person name="Zhu H."/>
        </authorList>
    </citation>
    <scope>NUCLEOTIDE SEQUENCE [LARGE SCALE GENOMIC DNA]</scope>
    <source>
        <strain evidence="12 13">JCM 19491</strain>
    </source>
</reference>
<sequence>MKRLFTALLLSSSVPVVGQQKAAPSQTFYSDHAFQKLLVDDGDVAFVVDHYSTGITSWIDSTFSLTDGYLRQVVQTNMLATGDTSEVTTRWHRNGHLQWREERLNKKQHGTQLYYDKAGQLRHQHGYVAGTLKNTTCEPTVGARQVCQNTETIAPQYPSGVEGILRFVGENIHYPLDALAQRKQGKVLVYFVVDEIGQVRNVRIKQSVFPSLDAESMRVVKRLGRFEPCRKAGMAVPTSFIVPVTFNIN</sequence>
<feature type="chain" id="PRO_5021372797" evidence="10">
    <location>
        <begin position="19"/>
        <end position="249"/>
    </location>
</feature>
<dbReference type="GO" id="GO:0015031">
    <property type="term" value="P:protein transport"/>
    <property type="evidence" value="ECO:0007669"/>
    <property type="project" value="UniProtKB-KW"/>
</dbReference>
<dbReference type="GO" id="GO:0055085">
    <property type="term" value="P:transmembrane transport"/>
    <property type="evidence" value="ECO:0007669"/>
    <property type="project" value="InterPro"/>
</dbReference>
<keyword evidence="4" id="KW-1003">Cell membrane</keyword>
<dbReference type="OrthoDB" id="1039448at2"/>
<evidence type="ECO:0000256" key="8">
    <source>
        <dbReference type="ARBA" id="ARBA00022989"/>
    </source>
</evidence>
<comment type="subcellular location">
    <subcellularLocation>
        <location evidence="1">Cell inner membrane</location>
        <topology evidence="1">Single-pass membrane protein</topology>
        <orientation evidence="1">Periplasmic side</orientation>
    </subcellularLocation>
</comment>
<evidence type="ECO:0000256" key="1">
    <source>
        <dbReference type="ARBA" id="ARBA00004383"/>
    </source>
</evidence>
<organism evidence="12 13">
    <name type="scientific">Hymenobacter wooponensis</name>
    <dbReference type="NCBI Taxonomy" id="1525360"/>
    <lineage>
        <taxon>Bacteria</taxon>
        <taxon>Pseudomonadati</taxon>
        <taxon>Bacteroidota</taxon>
        <taxon>Cytophagia</taxon>
        <taxon>Cytophagales</taxon>
        <taxon>Hymenobacteraceae</taxon>
        <taxon>Hymenobacter</taxon>
    </lineage>
</organism>
<feature type="domain" description="TonB C-terminal" evidence="11">
    <location>
        <begin position="159"/>
        <end position="249"/>
    </location>
</feature>
<name>A0A4Z0MLR7_9BACT</name>
<keyword evidence="6" id="KW-0812">Transmembrane</keyword>
<dbReference type="InterPro" id="IPR006260">
    <property type="entry name" value="TonB/TolA_C"/>
</dbReference>
<dbReference type="PANTHER" id="PTHR33446">
    <property type="entry name" value="PROTEIN TONB-RELATED"/>
    <property type="match status" value="1"/>
</dbReference>
<dbReference type="RefSeq" id="WP_135530393.1">
    <property type="nucleotide sequence ID" value="NZ_SRKZ01000003.1"/>
</dbReference>
<dbReference type="SUPFAM" id="SSF74653">
    <property type="entry name" value="TolA/TonB C-terminal domain"/>
    <property type="match status" value="1"/>
</dbReference>
<dbReference type="Gene3D" id="3.30.1150.10">
    <property type="match status" value="1"/>
</dbReference>
<protein>
    <submittedName>
        <fullName evidence="12">Energy transducer TonB</fullName>
    </submittedName>
</protein>
<dbReference type="GO" id="GO:0098797">
    <property type="term" value="C:plasma membrane protein complex"/>
    <property type="evidence" value="ECO:0007669"/>
    <property type="project" value="TreeGrafter"/>
</dbReference>
<evidence type="ECO:0000256" key="10">
    <source>
        <dbReference type="SAM" id="SignalP"/>
    </source>
</evidence>
<dbReference type="NCBIfam" id="TIGR01352">
    <property type="entry name" value="tonB_Cterm"/>
    <property type="match status" value="1"/>
</dbReference>
<evidence type="ECO:0000259" key="11">
    <source>
        <dbReference type="PROSITE" id="PS52015"/>
    </source>
</evidence>
<keyword evidence="8" id="KW-1133">Transmembrane helix</keyword>
<evidence type="ECO:0000256" key="9">
    <source>
        <dbReference type="ARBA" id="ARBA00023136"/>
    </source>
</evidence>
<keyword evidence="9" id="KW-0472">Membrane</keyword>
<dbReference type="InterPro" id="IPR037682">
    <property type="entry name" value="TonB_C"/>
</dbReference>
<dbReference type="EMBL" id="SRKZ01000003">
    <property type="protein sequence ID" value="TGD80238.1"/>
    <property type="molecule type" value="Genomic_DNA"/>
</dbReference>
<evidence type="ECO:0000256" key="2">
    <source>
        <dbReference type="ARBA" id="ARBA00006555"/>
    </source>
</evidence>
<dbReference type="Proteomes" id="UP000298284">
    <property type="component" value="Unassembled WGS sequence"/>
</dbReference>
<dbReference type="PANTHER" id="PTHR33446:SF2">
    <property type="entry name" value="PROTEIN TONB"/>
    <property type="match status" value="1"/>
</dbReference>
<dbReference type="PROSITE" id="PS52015">
    <property type="entry name" value="TONB_CTD"/>
    <property type="match status" value="1"/>
</dbReference>
<dbReference type="Pfam" id="PF03544">
    <property type="entry name" value="TonB_C"/>
    <property type="match status" value="1"/>
</dbReference>
<evidence type="ECO:0000313" key="12">
    <source>
        <dbReference type="EMBL" id="TGD80238.1"/>
    </source>
</evidence>
<dbReference type="InterPro" id="IPR051045">
    <property type="entry name" value="TonB-dependent_transducer"/>
</dbReference>
<gene>
    <name evidence="12" type="ORF">EU557_10340</name>
</gene>
<keyword evidence="13" id="KW-1185">Reference proteome</keyword>
<keyword evidence="5" id="KW-0997">Cell inner membrane</keyword>
<evidence type="ECO:0000256" key="4">
    <source>
        <dbReference type="ARBA" id="ARBA00022475"/>
    </source>
</evidence>
<evidence type="ECO:0000313" key="13">
    <source>
        <dbReference type="Proteomes" id="UP000298284"/>
    </source>
</evidence>